<keyword evidence="1" id="KW-0479">Metal-binding</keyword>
<comment type="caution">
    <text evidence="4">The sequence shown here is derived from an EMBL/GenBank/DDBJ whole genome shotgun (WGS) entry which is preliminary data.</text>
</comment>
<keyword evidence="1" id="KW-0862">Zinc</keyword>
<gene>
    <name evidence="4" type="ORF">PLOB_00042125</name>
</gene>
<keyword evidence="1" id="KW-0863">Zinc-finger</keyword>
<accession>A0ABN8SBJ0</accession>
<dbReference type="PROSITE" id="PS50966">
    <property type="entry name" value="ZF_SWIM"/>
    <property type="match status" value="1"/>
</dbReference>
<protein>
    <recommendedName>
        <fullName evidence="3">SWIM-type domain-containing protein</fullName>
    </recommendedName>
</protein>
<dbReference type="EMBL" id="CALNXK010000679">
    <property type="protein sequence ID" value="CAH3189076.1"/>
    <property type="molecule type" value="Genomic_DNA"/>
</dbReference>
<evidence type="ECO:0000256" key="1">
    <source>
        <dbReference type="PROSITE-ProRule" id="PRU00325"/>
    </source>
</evidence>
<feature type="compositionally biased region" description="Basic and acidic residues" evidence="2">
    <location>
        <begin position="99"/>
        <end position="110"/>
    </location>
</feature>
<organism evidence="4 5">
    <name type="scientific">Porites lobata</name>
    <dbReference type="NCBI Taxonomy" id="104759"/>
    <lineage>
        <taxon>Eukaryota</taxon>
        <taxon>Metazoa</taxon>
        <taxon>Cnidaria</taxon>
        <taxon>Anthozoa</taxon>
        <taxon>Hexacorallia</taxon>
        <taxon>Scleractinia</taxon>
        <taxon>Fungiina</taxon>
        <taxon>Poritidae</taxon>
        <taxon>Porites</taxon>
    </lineage>
</organism>
<proteinExistence type="predicted"/>
<evidence type="ECO:0000259" key="3">
    <source>
        <dbReference type="PROSITE" id="PS50966"/>
    </source>
</evidence>
<sequence>MKHFESNCKQKLNSIGIEEGKQQKFFLGKVFGELNENNGIVDGENKSDVKSRLKKCKLELDDKEIHLLQKNENYVPKFSQYIEDRQDIISKSMSLKARREAHMPVDEKGTPLRPYTNSSESMNNVMSQAKNDFLRYNNKGKNENLSKLEFARHVFEEIHEREMRELKLALCGLSNEYRLNKTAEHLQVPIDTWFDWSEYQRKDYVAKFNAMSVDDAIQGKAIRVAQDLKEIGKSNEYKEMSADVAVVLKENKKYKNELVTAVVEGALELLNHPTAISKKATIDLSKNQRYEVASKKSKHGELECTVNTSHVSCRCASYKYDSVCKHSIAVAEKVGILEQHLKHITKASRIPGSGRRSSLVEANVNKNVAGKKGAKSKYPYRPPQRAQAQERSNNGSGRYLYNEIHHNDNPFVLRILPKDAKSCRQCKTDFCHRVRVIPNALVFEHLERYYFPLNGDWKQKQASAREVIRYYHADLACMKARFPYFCKEYIAIPPDVLAVLHESHKSYLVTHFGLQL</sequence>
<reference evidence="4 5" key="1">
    <citation type="submission" date="2022-05" db="EMBL/GenBank/DDBJ databases">
        <authorList>
            <consortium name="Genoscope - CEA"/>
            <person name="William W."/>
        </authorList>
    </citation>
    <scope>NUCLEOTIDE SEQUENCE [LARGE SCALE GENOMIC DNA]</scope>
</reference>
<dbReference type="Proteomes" id="UP001159405">
    <property type="component" value="Unassembled WGS sequence"/>
</dbReference>
<dbReference type="InterPro" id="IPR007527">
    <property type="entry name" value="Znf_SWIM"/>
</dbReference>
<feature type="domain" description="SWIM-type" evidence="3">
    <location>
        <begin position="290"/>
        <end position="335"/>
    </location>
</feature>
<evidence type="ECO:0000313" key="5">
    <source>
        <dbReference type="Proteomes" id="UP001159405"/>
    </source>
</evidence>
<name>A0ABN8SBJ0_9CNID</name>
<evidence type="ECO:0000256" key="2">
    <source>
        <dbReference type="SAM" id="MobiDB-lite"/>
    </source>
</evidence>
<keyword evidence="5" id="KW-1185">Reference proteome</keyword>
<feature type="region of interest" description="Disordered" evidence="2">
    <location>
        <begin position="371"/>
        <end position="393"/>
    </location>
</feature>
<evidence type="ECO:0000313" key="4">
    <source>
        <dbReference type="EMBL" id="CAH3189076.1"/>
    </source>
</evidence>
<feature type="region of interest" description="Disordered" evidence="2">
    <location>
        <begin position="99"/>
        <end position="120"/>
    </location>
</feature>